<dbReference type="EMBL" id="CP054143">
    <property type="protein sequence ID" value="QKJ67172.1"/>
    <property type="molecule type" value="Genomic_DNA"/>
</dbReference>
<reference evidence="3 4" key="1">
    <citation type="submission" date="2020-05" db="EMBL/GenBank/DDBJ databases">
        <title>Complete genome sequence of Deefgea sp. D17.</title>
        <authorList>
            <person name="Bae J.-W."/>
            <person name="Han J.E."/>
        </authorList>
    </citation>
    <scope>NUCLEOTIDE SEQUENCE [LARGE SCALE GENOMIC DNA]</scope>
    <source>
        <strain evidence="3 4">D17</strain>
    </source>
</reference>
<dbReference type="Proteomes" id="UP000504844">
    <property type="component" value="Chromosome"/>
</dbReference>
<evidence type="ECO:0000256" key="2">
    <source>
        <dbReference type="HAMAP-Rule" id="MF_00758"/>
    </source>
</evidence>
<dbReference type="PANTHER" id="PTHR30327">
    <property type="entry name" value="UNCHARACTERIZED PROTEIN YQGE"/>
    <property type="match status" value="1"/>
</dbReference>
<dbReference type="NCBIfam" id="NF001266">
    <property type="entry name" value="PRK00228.1-1"/>
    <property type="match status" value="1"/>
</dbReference>
<dbReference type="HAMAP" id="MF_00758">
    <property type="entry name" value="UPF0301"/>
    <property type="match status" value="1"/>
</dbReference>
<dbReference type="KEGG" id="dee:HQN60_10930"/>
<name>A0A6M8SPI4_9NEIS</name>
<dbReference type="InterPro" id="IPR003774">
    <property type="entry name" value="AlgH-like"/>
</dbReference>
<proteinExistence type="inferred from homology"/>
<dbReference type="Gene3D" id="3.40.1740.10">
    <property type="entry name" value="VC0467-like"/>
    <property type="match status" value="1"/>
</dbReference>
<dbReference type="SUPFAM" id="SSF143456">
    <property type="entry name" value="VC0467-like"/>
    <property type="match status" value="1"/>
</dbReference>
<accession>A0A6M8SPI4</accession>
<organism evidence="3 4">
    <name type="scientific">Deefgea piscis</name>
    <dbReference type="NCBI Taxonomy" id="2739061"/>
    <lineage>
        <taxon>Bacteria</taxon>
        <taxon>Pseudomonadati</taxon>
        <taxon>Pseudomonadota</taxon>
        <taxon>Betaproteobacteria</taxon>
        <taxon>Neisseriales</taxon>
        <taxon>Chitinibacteraceae</taxon>
        <taxon>Deefgea</taxon>
    </lineage>
</organism>
<dbReference type="GO" id="GO:0005829">
    <property type="term" value="C:cytosol"/>
    <property type="evidence" value="ECO:0007669"/>
    <property type="project" value="TreeGrafter"/>
</dbReference>
<gene>
    <name evidence="3" type="ORF">HQN60_10930</name>
</gene>
<dbReference type="AlphaFoldDB" id="A0A6M8SPI4"/>
<dbReference type="PANTHER" id="PTHR30327:SF1">
    <property type="entry name" value="UPF0301 PROTEIN YQGE"/>
    <property type="match status" value="1"/>
</dbReference>
<comment type="similarity">
    <text evidence="1 2">Belongs to the UPF0301 (AlgH) family.</text>
</comment>
<dbReference type="Pfam" id="PF02622">
    <property type="entry name" value="DUF179"/>
    <property type="match status" value="1"/>
</dbReference>
<evidence type="ECO:0000256" key="1">
    <source>
        <dbReference type="ARBA" id="ARBA00009600"/>
    </source>
</evidence>
<keyword evidence="4" id="KW-1185">Reference proteome</keyword>
<evidence type="ECO:0000313" key="3">
    <source>
        <dbReference type="EMBL" id="QKJ67172.1"/>
    </source>
</evidence>
<evidence type="ECO:0000313" key="4">
    <source>
        <dbReference type="Proteomes" id="UP000504844"/>
    </source>
</evidence>
<sequence length="190" mass="20934">MENANTMNLSRHFLIAMPNLVDPIFAKSLTYVCEHNEKGAMGVIMNRPLGMTLTTLFEQIDLEMHRPDVAELPVHFGGPVQTDRGFVLHTPLGDWQSSLIISPEIGLTTSKDILLAVSEGKGPEKLFVSLGFAGWEAGQLEKEIFENSWLTVPVETMQQLFDIPSEERYAAALALLGVDVAMLSKEIGHA</sequence>
<accession>A0A8G1GZR0</accession>
<protein>
    <recommendedName>
        <fullName evidence="2">UPF0301 protein HQN60_10930</fullName>
    </recommendedName>
</protein>